<proteinExistence type="inferred from homology"/>
<dbReference type="PANTHER" id="PTHR44427">
    <property type="entry name" value="CARCINOEMBRYONIC ANTIGEN-RELATED CELL ADHESION MOLECULE 19"/>
    <property type="match status" value="1"/>
</dbReference>
<keyword evidence="3" id="KW-0393">Immunoglobulin domain</keyword>
<feature type="domain" description="Ig-like" evidence="5">
    <location>
        <begin position="132"/>
        <end position="218"/>
    </location>
</feature>
<dbReference type="Pfam" id="PF13927">
    <property type="entry name" value="Ig_3"/>
    <property type="match status" value="1"/>
</dbReference>
<protein>
    <recommendedName>
        <fullName evidence="5">Ig-like domain-containing protein</fullName>
    </recommendedName>
</protein>
<accession>A0A8D2KUZ0</accession>
<dbReference type="Pfam" id="PF07686">
    <property type="entry name" value="V-set"/>
    <property type="match status" value="2"/>
</dbReference>
<sequence length="468" mass="51046">MPCCTPGWKSCGRGRGGTTQISVTWNPPDPLEGQDVTLMAGGTLDKIVSCSWFRGRITDLAKRIFVYYLPPTTLGQINGVAYTGRETGAPDCSLHIRNLTLSDSGSYTVAKEGSVTAIGHVNIEIPEVLPKPSVSAFPGRFLIELTDSLHLKCNTTFKPMTISWFWNGGPLPSSSQFELSNHNRSLTTQRVNRSDMGDYQCQVSNPASTQRSDALKITVFCEYRFFLHSTCPVPAIIVFLGNEPGTSATVFPEAEYRWFFNGKEEAKGPDLVIEDISLQQSGEYTCQAVNLVSHLESNTTLRIEVSKLGPRTLIVVSLTPGGSLKNAISCSWFRGRVTDLTKRIFQYHLPPNTLGQVNGPAFTGRETGGPDCSLHIRNLTLTDSGNYTVATEGHVTCSIHAGTNTLPALKQVLGQVSNSSSLMLKKALLLVLPLHPHRGWGGGLPCYPRQGRWNSDLLGCFRALFPAP</sequence>
<dbReference type="InterPro" id="IPR013783">
    <property type="entry name" value="Ig-like_fold"/>
</dbReference>
<evidence type="ECO:0000313" key="7">
    <source>
        <dbReference type="Proteomes" id="UP000694545"/>
    </source>
</evidence>
<keyword evidence="1" id="KW-0732">Signal</keyword>
<dbReference type="PANTHER" id="PTHR44427:SF1">
    <property type="entry name" value="CARCINOEMBRYONIC ANTIGEN-RELATED CELL ADHESION MOLECULE 1"/>
    <property type="match status" value="1"/>
</dbReference>
<organism evidence="6 7">
    <name type="scientific">Varanus komodoensis</name>
    <name type="common">Komodo dragon</name>
    <dbReference type="NCBI Taxonomy" id="61221"/>
    <lineage>
        <taxon>Eukaryota</taxon>
        <taxon>Metazoa</taxon>
        <taxon>Chordata</taxon>
        <taxon>Craniata</taxon>
        <taxon>Vertebrata</taxon>
        <taxon>Euteleostomi</taxon>
        <taxon>Lepidosauria</taxon>
        <taxon>Squamata</taxon>
        <taxon>Bifurcata</taxon>
        <taxon>Unidentata</taxon>
        <taxon>Episquamata</taxon>
        <taxon>Toxicofera</taxon>
        <taxon>Anguimorpha</taxon>
        <taxon>Paleoanguimorpha</taxon>
        <taxon>Varanoidea</taxon>
        <taxon>Varanidae</taxon>
        <taxon>Varanus</taxon>
    </lineage>
</organism>
<dbReference type="SMART" id="SM00408">
    <property type="entry name" value="IGc2"/>
    <property type="match status" value="2"/>
</dbReference>
<dbReference type="InterPro" id="IPR003598">
    <property type="entry name" value="Ig_sub2"/>
</dbReference>
<dbReference type="InterPro" id="IPR013106">
    <property type="entry name" value="Ig_V-set"/>
</dbReference>
<dbReference type="InterPro" id="IPR050831">
    <property type="entry name" value="CEA_cell_adhesion"/>
</dbReference>
<dbReference type="InterPro" id="IPR003599">
    <property type="entry name" value="Ig_sub"/>
</dbReference>
<reference evidence="6" key="1">
    <citation type="submission" date="2025-08" db="UniProtKB">
        <authorList>
            <consortium name="Ensembl"/>
        </authorList>
    </citation>
    <scope>IDENTIFICATION</scope>
</reference>
<dbReference type="PROSITE" id="PS50835">
    <property type="entry name" value="IG_LIKE"/>
    <property type="match status" value="2"/>
</dbReference>
<dbReference type="Gene3D" id="2.60.40.10">
    <property type="entry name" value="Immunoglobulins"/>
    <property type="match status" value="4"/>
</dbReference>
<keyword evidence="7" id="KW-1185">Reference proteome</keyword>
<dbReference type="SMART" id="SM00409">
    <property type="entry name" value="IG"/>
    <property type="match status" value="4"/>
</dbReference>
<dbReference type="Proteomes" id="UP000694545">
    <property type="component" value="Unplaced"/>
</dbReference>
<comment type="similarity">
    <text evidence="4">Belongs to the immunoglobulin superfamily. CEA family.</text>
</comment>
<dbReference type="AlphaFoldDB" id="A0A8D2KUZ0"/>
<evidence type="ECO:0000256" key="2">
    <source>
        <dbReference type="ARBA" id="ARBA00023180"/>
    </source>
</evidence>
<evidence type="ECO:0000259" key="5">
    <source>
        <dbReference type="PROSITE" id="PS50835"/>
    </source>
</evidence>
<dbReference type="SUPFAM" id="SSF48726">
    <property type="entry name" value="Immunoglobulin"/>
    <property type="match status" value="4"/>
</dbReference>
<name>A0A8D2KUZ0_VARKO</name>
<evidence type="ECO:0000313" key="6">
    <source>
        <dbReference type="Ensembl" id="ENSVKKP00000010031.1"/>
    </source>
</evidence>
<evidence type="ECO:0000256" key="4">
    <source>
        <dbReference type="ARBA" id="ARBA00038222"/>
    </source>
</evidence>
<dbReference type="CDD" id="cd00096">
    <property type="entry name" value="Ig"/>
    <property type="match status" value="1"/>
</dbReference>
<keyword evidence="2" id="KW-0325">Glycoprotein</keyword>
<feature type="domain" description="Ig-like" evidence="5">
    <location>
        <begin position="230"/>
        <end position="306"/>
    </location>
</feature>
<dbReference type="InterPro" id="IPR036179">
    <property type="entry name" value="Ig-like_dom_sf"/>
</dbReference>
<reference evidence="6" key="2">
    <citation type="submission" date="2025-09" db="UniProtKB">
        <authorList>
            <consortium name="Ensembl"/>
        </authorList>
    </citation>
    <scope>IDENTIFICATION</scope>
</reference>
<dbReference type="Ensembl" id="ENSVKKT00000010280.1">
    <property type="protein sequence ID" value="ENSVKKP00000010031.1"/>
    <property type="gene ID" value="ENSVKKG00000007036.1"/>
</dbReference>
<evidence type="ECO:0000256" key="1">
    <source>
        <dbReference type="ARBA" id="ARBA00022729"/>
    </source>
</evidence>
<dbReference type="InterPro" id="IPR007110">
    <property type="entry name" value="Ig-like_dom"/>
</dbReference>
<evidence type="ECO:0000256" key="3">
    <source>
        <dbReference type="ARBA" id="ARBA00023319"/>
    </source>
</evidence>